<dbReference type="STRING" id="35752.SAMN05421541_120106"/>
<keyword evidence="2" id="KW-1185">Reference proteome</keyword>
<dbReference type="InterPro" id="IPR046179">
    <property type="entry name" value="DUF6188"/>
</dbReference>
<name>A0A1I2L9Q2_9ACTN</name>
<gene>
    <name evidence="1" type="ORF">SAMN05421541_120106</name>
</gene>
<dbReference type="Pfam" id="PF19686">
    <property type="entry name" value="DUF6188"/>
    <property type="match status" value="1"/>
</dbReference>
<dbReference type="EMBL" id="FONV01000020">
    <property type="protein sequence ID" value="SFF75200.1"/>
    <property type="molecule type" value="Genomic_DNA"/>
</dbReference>
<proteinExistence type="predicted"/>
<accession>A0A1I2L9Q2</accession>
<organism evidence="1 2">
    <name type="scientific">Actinoplanes philippinensis</name>
    <dbReference type="NCBI Taxonomy" id="35752"/>
    <lineage>
        <taxon>Bacteria</taxon>
        <taxon>Bacillati</taxon>
        <taxon>Actinomycetota</taxon>
        <taxon>Actinomycetes</taxon>
        <taxon>Micromonosporales</taxon>
        <taxon>Micromonosporaceae</taxon>
        <taxon>Actinoplanes</taxon>
    </lineage>
</organism>
<dbReference type="Proteomes" id="UP000199645">
    <property type="component" value="Unassembled WGS sequence"/>
</dbReference>
<sequence length="141" mass="14545">MVPVMVAENGAGRRPRKGRSLDLLVGRRLEYVWLGHAVVLGFAGGCQVLIEAVAHLDGPAGVADVEPGDDPSDVVATLLSDVVRSARARENGELEIGFASGASLVVDADTDAESWAVTGPDGYLIVCLAHGELAVWGDAAA</sequence>
<reference evidence="1 2" key="1">
    <citation type="submission" date="2016-10" db="EMBL/GenBank/DDBJ databases">
        <authorList>
            <person name="de Groot N.N."/>
        </authorList>
    </citation>
    <scope>NUCLEOTIDE SEQUENCE [LARGE SCALE GENOMIC DNA]</scope>
    <source>
        <strain evidence="1 2">DSM 43019</strain>
    </source>
</reference>
<protein>
    <submittedName>
        <fullName evidence="1">Uncharacterized protein</fullName>
    </submittedName>
</protein>
<evidence type="ECO:0000313" key="2">
    <source>
        <dbReference type="Proteomes" id="UP000199645"/>
    </source>
</evidence>
<evidence type="ECO:0000313" key="1">
    <source>
        <dbReference type="EMBL" id="SFF75200.1"/>
    </source>
</evidence>
<dbReference type="AlphaFoldDB" id="A0A1I2L9Q2"/>